<evidence type="ECO:0000313" key="2">
    <source>
        <dbReference type="EMBL" id="MXQ82720.1"/>
    </source>
</evidence>
<evidence type="ECO:0000256" key="1">
    <source>
        <dbReference type="SAM" id="MobiDB-lite"/>
    </source>
</evidence>
<gene>
    <name evidence="2" type="ORF">E5288_WYG022709</name>
</gene>
<protein>
    <submittedName>
        <fullName evidence="2">Uncharacterized protein</fullName>
    </submittedName>
</protein>
<feature type="region of interest" description="Disordered" evidence="1">
    <location>
        <begin position="52"/>
        <end position="100"/>
    </location>
</feature>
<name>A0A6B0QZP0_9CETA</name>
<dbReference type="Proteomes" id="UP000322234">
    <property type="component" value="Unassembled WGS sequence"/>
</dbReference>
<sequence length="100" mass="11189">MGWIFLTALEVNMDCALCDARPVHNVQRHLEEPEQRILALEPGSCGFEELSISDSEVVSDGDDERYETSGPRLAARPVVQQKEKQEQPMTQGRILKGPPL</sequence>
<accession>A0A6B0QZP0</accession>
<dbReference type="AlphaFoldDB" id="A0A6B0QZP0"/>
<organism evidence="2 3">
    <name type="scientific">Bos mutus</name>
    <name type="common">wild yak</name>
    <dbReference type="NCBI Taxonomy" id="72004"/>
    <lineage>
        <taxon>Eukaryota</taxon>
        <taxon>Metazoa</taxon>
        <taxon>Chordata</taxon>
        <taxon>Craniata</taxon>
        <taxon>Vertebrata</taxon>
        <taxon>Euteleostomi</taxon>
        <taxon>Mammalia</taxon>
        <taxon>Eutheria</taxon>
        <taxon>Laurasiatheria</taxon>
        <taxon>Artiodactyla</taxon>
        <taxon>Ruminantia</taxon>
        <taxon>Pecora</taxon>
        <taxon>Bovidae</taxon>
        <taxon>Bovinae</taxon>
        <taxon>Bos</taxon>
    </lineage>
</organism>
<reference evidence="2" key="1">
    <citation type="submission" date="2019-10" db="EMBL/GenBank/DDBJ databases">
        <title>The sequence and de novo assembly of the wild yak genome.</title>
        <authorList>
            <person name="Liu Y."/>
        </authorList>
    </citation>
    <scope>NUCLEOTIDE SEQUENCE [LARGE SCALE GENOMIC DNA]</scope>
    <source>
        <strain evidence="2">WY2019</strain>
    </source>
</reference>
<dbReference type="EMBL" id="VBQZ03000014">
    <property type="protein sequence ID" value="MXQ82720.1"/>
    <property type="molecule type" value="Genomic_DNA"/>
</dbReference>
<keyword evidence="3" id="KW-1185">Reference proteome</keyword>
<evidence type="ECO:0000313" key="3">
    <source>
        <dbReference type="Proteomes" id="UP000322234"/>
    </source>
</evidence>
<proteinExistence type="predicted"/>
<comment type="caution">
    <text evidence="2">The sequence shown here is derived from an EMBL/GenBank/DDBJ whole genome shotgun (WGS) entry which is preliminary data.</text>
</comment>